<dbReference type="GO" id="GO:0003677">
    <property type="term" value="F:DNA binding"/>
    <property type="evidence" value="ECO:0007669"/>
    <property type="project" value="UniProtKB-UniRule"/>
</dbReference>
<keyword evidence="3 9" id="KW-0132">Cell division</keyword>
<dbReference type="InterPro" id="IPR002104">
    <property type="entry name" value="Integrase_catalytic"/>
</dbReference>
<evidence type="ECO:0000256" key="9">
    <source>
        <dbReference type="HAMAP-Rule" id="MF_01808"/>
    </source>
</evidence>
<keyword evidence="6 9" id="KW-0238">DNA-binding</keyword>
<accession>W5IK26</accession>
<dbReference type="HAMAP" id="MF_01808">
    <property type="entry name" value="Recomb_XerC_XerD"/>
    <property type="match status" value="1"/>
</dbReference>
<dbReference type="EMBL" id="ADCX01000004">
    <property type="protein sequence ID" value="EFG27260.1"/>
    <property type="molecule type" value="Genomic_DNA"/>
</dbReference>
<comment type="caution">
    <text evidence="13">The sequence shown here is derived from an EMBL/GenBank/DDBJ whole genome shotgun (WGS) entry which is preliminary data.</text>
</comment>
<feature type="active site" evidence="9">
    <location>
        <position position="271"/>
    </location>
</feature>
<dbReference type="eggNOG" id="COG4974">
    <property type="taxonomic scope" value="Bacteria"/>
</dbReference>
<feature type="active site" evidence="9">
    <location>
        <position position="158"/>
    </location>
</feature>
<dbReference type="InterPro" id="IPR010998">
    <property type="entry name" value="Integrase_recombinase_N"/>
</dbReference>
<dbReference type="CDD" id="cd00798">
    <property type="entry name" value="INT_XerDC_C"/>
    <property type="match status" value="1"/>
</dbReference>
<dbReference type="GO" id="GO:0051301">
    <property type="term" value="P:cell division"/>
    <property type="evidence" value="ECO:0007669"/>
    <property type="project" value="UniProtKB-KW"/>
</dbReference>
<organism evidence="13 14">
    <name type="scientific">Scardovia inopinata F0304</name>
    <dbReference type="NCBI Taxonomy" id="641146"/>
    <lineage>
        <taxon>Bacteria</taxon>
        <taxon>Bacillati</taxon>
        <taxon>Actinomycetota</taxon>
        <taxon>Actinomycetes</taxon>
        <taxon>Bifidobacteriales</taxon>
        <taxon>Bifidobacteriaceae</taxon>
        <taxon>Scardovia</taxon>
    </lineage>
</organism>
<dbReference type="Gene3D" id="1.10.443.10">
    <property type="entry name" value="Intergrase catalytic core"/>
    <property type="match status" value="1"/>
</dbReference>
<dbReference type="GO" id="GO:0005737">
    <property type="term" value="C:cytoplasm"/>
    <property type="evidence" value="ECO:0007669"/>
    <property type="project" value="UniProtKB-SubCell"/>
</dbReference>
<keyword evidence="7 9" id="KW-0233">DNA recombination</keyword>
<evidence type="ECO:0000256" key="6">
    <source>
        <dbReference type="ARBA" id="ARBA00023125"/>
    </source>
</evidence>
<comment type="similarity">
    <text evidence="9">Belongs to the 'phage' integrase family. XerC subfamily.</text>
</comment>
<evidence type="ECO:0000256" key="4">
    <source>
        <dbReference type="ARBA" id="ARBA00022829"/>
    </source>
</evidence>
<evidence type="ECO:0000259" key="12">
    <source>
        <dbReference type="PROSITE" id="PS51900"/>
    </source>
</evidence>
<evidence type="ECO:0000256" key="10">
    <source>
        <dbReference type="SAM" id="MobiDB-lite"/>
    </source>
</evidence>
<dbReference type="PANTHER" id="PTHR30349:SF77">
    <property type="entry name" value="TYROSINE RECOMBINASE XERC"/>
    <property type="match status" value="1"/>
</dbReference>
<evidence type="ECO:0000256" key="1">
    <source>
        <dbReference type="ARBA" id="ARBA00004496"/>
    </source>
</evidence>
<feature type="active site" evidence="9">
    <location>
        <position position="182"/>
    </location>
</feature>
<comment type="subunit">
    <text evidence="9">Forms a cyclic heterotetrameric complex composed of two molecules of XerC and two molecules of XerD.</text>
</comment>
<dbReference type="InterPro" id="IPR013762">
    <property type="entry name" value="Integrase-like_cat_sf"/>
</dbReference>
<sequence length="322" mass="35843">MWYEEKLKAYEDFLAENQGLSQHTRTAYRGDVDQCLHFLSLRGVDSIEKVNTDLLRMWMAYESRRLAKSSLARKIVAVRGFFAYTYVHGLSHSDPAADLGTPRLPQTLPSVLTKKQASALMDKAEEVYQTDRKEQSGRTAIDLRNDAIVELLYATGIRVAELVGLNTGDIDFSSRTVKVTGKGNKQRVVPFGAPASHALQEWLNRGRPSLVRKNSADGSSAGSKKNEDRQDSEAVFVGSRGGRINQRQVRQVVHRLAAEAGVPDISPHSLRHSAATHLLDGGADLREVQEMLGHSSLATTQRYTHVSMEQLTRKYQQAFPRA</sequence>
<dbReference type="GO" id="GO:0006313">
    <property type="term" value="P:DNA transposition"/>
    <property type="evidence" value="ECO:0007669"/>
    <property type="project" value="UniProtKB-UniRule"/>
</dbReference>
<reference evidence="13 14" key="1">
    <citation type="submission" date="2012-01" db="EMBL/GenBank/DDBJ databases">
        <title>The Genome Sequence of Scardovia inopinata F0304.</title>
        <authorList>
            <consortium name="The Broad Institute Genome Sequencing Platform"/>
            <person name="Earl A."/>
            <person name="Ward D."/>
            <person name="Feldgarden M."/>
            <person name="Gevers D."/>
            <person name="Izard J."/>
            <person name="Baranova O.V."/>
            <person name="Blanton J.M."/>
            <person name="Tanner A.C."/>
            <person name="Dewhirst F.E."/>
            <person name="Young S.K."/>
            <person name="Zeng Q."/>
            <person name="Gargeya S."/>
            <person name="Fitzgerald M."/>
            <person name="Haas B."/>
            <person name="Abouelleil A."/>
            <person name="Alvarado L."/>
            <person name="Arachchi H.M."/>
            <person name="Berlin A."/>
            <person name="Chapman S.B."/>
            <person name="Gearin G."/>
            <person name="Goldberg J."/>
            <person name="Griggs A."/>
            <person name="Gujja S."/>
            <person name="Hansen M."/>
            <person name="Heiman D."/>
            <person name="Howarth C."/>
            <person name="Larimer J."/>
            <person name="Lui A."/>
            <person name="MacDonald P.J."/>
            <person name="McCowen C."/>
            <person name="Montmayeur A."/>
            <person name="Murphy C."/>
            <person name="Neiman D."/>
            <person name="Pearson M."/>
            <person name="Priest M."/>
            <person name="Roberts A."/>
            <person name="Saif S."/>
            <person name="Shea T."/>
            <person name="Sisk P."/>
            <person name="Stolte C."/>
            <person name="Sykes S."/>
            <person name="Wortman J."/>
            <person name="Nusbaum C."/>
            <person name="Birren B."/>
        </authorList>
    </citation>
    <scope>NUCLEOTIDE SEQUENCE [LARGE SCALE GENOMIC DNA]</scope>
    <source>
        <strain evidence="13 14">F0304</strain>
    </source>
</reference>
<dbReference type="SUPFAM" id="SSF56349">
    <property type="entry name" value="DNA breaking-rejoining enzymes"/>
    <property type="match status" value="1"/>
</dbReference>
<dbReference type="AlphaFoldDB" id="W5IK26"/>
<dbReference type="GO" id="GO:0009037">
    <property type="term" value="F:tyrosine-based site-specific recombinase activity"/>
    <property type="evidence" value="ECO:0007669"/>
    <property type="project" value="UniProtKB-UniRule"/>
</dbReference>
<dbReference type="InterPro" id="IPR023009">
    <property type="entry name" value="Tyrosine_recombinase_XerC/XerD"/>
</dbReference>
<comment type="function">
    <text evidence="9">Site-specific tyrosine recombinase, which acts by catalyzing the cutting and rejoining of the recombining DNA molecules. The XerC-XerD complex is essential to convert dimers of the bacterial chromosome into monomers to permit their segregation at cell division. It also contributes to the segregational stability of plasmids.</text>
</comment>
<name>W5IK26_SCAIO</name>
<evidence type="ECO:0000256" key="2">
    <source>
        <dbReference type="ARBA" id="ARBA00022490"/>
    </source>
</evidence>
<evidence type="ECO:0000256" key="8">
    <source>
        <dbReference type="ARBA" id="ARBA00023306"/>
    </source>
</evidence>
<evidence type="ECO:0000313" key="14">
    <source>
        <dbReference type="Proteomes" id="UP000005777"/>
    </source>
</evidence>
<dbReference type="HOGENOM" id="CLU_027562_9_0_11"/>
<dbReference type="InterPro" id="IPR050090">
    <property type="entry name" value="Tyrosine_recombinase_XerCD"/>
</dbReference>
<keyword evidence="5 9" id="KW-0229">DNA integration</keyword>
<dbReference type="InterPro" id="IPR011010">
    <property type="entry name" value="DNA_brk_join_enz"/>
</dbReference>
<keyword evidence="14" id="KW-1185">Reference proteome</keyword>
<feature type="active site" description="O-(3'-phospho-DNA)-tyrosine intermediate" evidence="9">
    <location>
        <position position="303"/>
    </location>
</feature>
<dbReference type="RefSeq" id="WP_006293269.1">
    <property type="nucleotide sequence ID" value="NZ_GG770225.1"/>
</dbReference>
<evidence type="ECO:0000259" key="11">
    <source>
        <dbReference type="PROSITE" id="PS51898"/>
    </source>
</evidence>
<dbReference type="Pfam" id="PF00589">
    <property type="entry name" value="Phage_integrase"/>
    <property type="match status" value="1"/>
</dbReference>
<dbReference type="InterPro" id="IPR044068">
    <property type="entry name" value="CB"/>
</dbReference>
<keyword evidence="8 9" id="KW-0131">Cell cycle</keyword>
<dbReference type="PROSITE" id="PS51898">
    <property type="entry name" value="TYR_RECOMBINASE"/>
    <property type="match status" value="1"/>
</dbReference>
<dbReference type="Proteomes" id="UP000005777">
    <property type="component" value="Unassembled WGS sequence"/>
</dbReference>
<evidence type="ECO:0000256" key="5">
    <source>
        <dbReference type="ARBA" id="ARBA00022908"/>
    </source>
</evidence>
<feature type="active site" evidence="9">
    <location>
        <position position="294"/>
    </location>
</feature>
<evidence type="ECO:0000256" key="3">
    <source>
        <dbReference type="ARBA" id="ARBA00022618"/>
    </source>
</evidence>
<protein>
    <recommendedName>
        <fullName evidence="9">Tyrosine recombinase XerC</fullName>
    </recommendedName>
</protein>
<feature type="domain" description="Core-binding (CB)" evidence="12">
    <location>
        <begin position="4"/>
        <end position="86"/>
    </location>
</feature>
<proteinExistence type="inferred from homology"/>
<evidence type="ECO:0000313" key="13">
    <source>
        <dbReference type="EMBL" id="EFG27260.1"/>
    </source>
</evidence>
<feature type="domain" description="Tyr recombinase" evidence="11">
    <location>
        <begin position="107"/>
        <end position="316"/>
    </location>
</feature>
<keyword evidence="2 9" id="KW-0963">Cytoplasm</keyword>
<dbReference type="GO" id="GO:0007059">
    <property type="term" value="P:chromosome segregation"/>
    <property type="evidence" value="ECO:0007669"/>
    <property type="project" value="UniProtKB-UniRule"/>
</dbReference>
<dbReference type="InterPro" id="IPR004107">
    <property type="entry name" value="Integrase_SAM-like_N"/>
</dbReference>
<keyword evidence="4 9" id="KW-0159">Chromosome partition</keyword>
<dbReference type="Pfam" id="PF02899">
    <property type="entry name" value="Phage_int_SAM_1"/>
    <property type="match status" value="1"/>
</dbReference>
<dbReference type="PROSITE" id="PS51900">
    <property type="entry name" value="CB"/>
    <property type="match status" value="1"/>
</dbReference>
<feature type="active site" evidence="9">
    <location>
        <position position="268"/>
    </location>
</feature>
<dbReference type="PANTHER" id="PTHR30349">
    <property type="entry name" value="PHAGE INTEGRASE-RELATED"/>
    <property type="match status" value="1"/>
</dbReference>
<dbReference type="NCBIfam" id="NF001399">
    <property type="entry name" value="PRK00283.1"/>
    <property type="match status" value="1"/>
</dbReference>
<feature type="region of interest" description="Disordered" evidence="10">
    <location>
        <begin position="205"/>
        <end position="235"/>
    </location>
</feature>
<gene>
    <name evidence="9" type="primary">xerC</name>
    <name evidence="13" type="ORF">HMPREF9020_00901</name>
</gene>
<evidence type="ECO:0000256" key="7">
    <source>
        <dbReference type="ARBA" id="ARBA00023172"/>
    </source>
</evidence>
<dbReference type="Gene3D" id="1.10.150.130">
    <property type="match status" value="1"/>
</dbReference>
<comment type="subcellular location">
    <subcellularLocation>
        <location evidence="1 9">Cytoplasm</location>
    </subcellularLocation>
</comment>